<reference evidence="5 6" key="1">
    <citation type="submission" date="2019-02" db="EMBL/GenBank/DDBJ databases">
        <title>Sequencing the genomes of 1000 actinobacteria strains.</title>
        <authorList>
            <person name="Klenk H.-P."/>
        </authorList>
    </citation>
    <scope>NUCLEOTIDE SEQUENCE [LARGE SCALE GENOMIC DNA]</scope>
    <source>
        <strain evidence="5 6">DSM 18319</strain>
    </source>
</reference>
<feature type="compositionally biased region" description="Basic and acidic residues" evidence="3">
    <location>
        <begin position="74"/>
        <end position="83"/>
    </location>
</feature>
<evidence type="ECO:0000256" key="2">
    <source>
        <dbReference type="ARBA" id="ARBA00023163"/>
    </source>
</evidence>
<keyword evidence="2" id="KW-0804">Transcription</keyword>
<comment type="caution">
    <text evidence="5">The sequence shown here is derived from an EMBL/GenBank/DDBJ whole genome shotgun (WGS) entry which is preliminary data.</text>
</comment>
<dbReference type="Proteomes" id="UP000291483">
    <property type="component" value="Unassembled WGS sequence"/>
</dbReference>
<evidence type="ECO:0000256" key="4">
    <source>
        <dbReference type="SAM" id="Phobius"/>
    </source>
</evidence>
<keyword evidence="1" id="KW-0805">Transcription regulation</keyword>
<name>A0A4Q8AJ30_9MICO</name>
<feature type="transmembrane region" description="Helical" evidence="4">
    <location>
        <begin position="103"/>
        <end position="121"/>
    </location>
</feature>
<keyword evidence="4" id="KW-1133">Transmembrane helix</keyword>
<dbReference type="EMBL" id="SHLC01000001">
    <property type="protein sequence ID" value="RZU64490.1"/>
    <property type="molecule type" value="Genomic_DNA"/>
</dbReference>
<dbReference type="Gene3D" id="1.10.10.1320">
    <property type="entry name" value="Anti-sigma factor, zinc-finger domain"/>
    <property type="match status" value="1"/>
</dbReference>
<dbReference type="AlphaFoldDB" id="A0A4Q8AJ30"/>
<sequence length="247" mass="25709">MIDETDPYLDWDAAYTLGMLSAAERKEYERHLAHCALCSSGVTSLAGMPGILSMLSPAEALALGDATPALATEEQLRGAEHSPRPLPRASSGRALRPRSRLRMAALGGGAALLLVVGFGAFQLGSGLAQNTVVAGPAPSSAPTATGTPMQAADAAVMTAVLALESKPWGTRLDWQCEYVQTDWPGGAPTFELVMTDRAGTESVLARWTGAGEHAANLAASTDTPSSEISRVEIREVGRPDPLATAEL</sequence>
<keyword evidence="4" id="KW-0472">Membrane</keyword>
<protein>
    <submittedName>
        <fullName evidence="5">Uncharacterized protein</fullName>
    </submittedName>
</protein>
<evidence type="ECO:0000313" key="6">
    <source>
        <dbReference type="Proteomes" id="UP000291483"/>
    </source>
</evidence>
<proteinExistence type="predicted"/>
<dbReference type="OrthoDB" id="5242431at2"/>
<evidence type="ECO:0000256" key="3">
    <source>
        <dbReference type="SAM" id="MobiDB-lite"/>
    </source>
</evidence>
<accession>A0A4Q8AJ30</accession>
<evidence type="ECO:0000256" key="1">
    <source>
        <dbReference type="ARBA" id="ARBA00023015"/>
    </source>
</evidence>
<gene>
    <name evidence="5" type="ORF">EV379_0786</name>
</gene>
<evidence type="ECO:0000313" key="5">
    <source>
        <dbReference type="EMBL" id="RZU64490.1"/>
    </source>
</evidence>
<dbReference type="RefSeq" id="WP_130504983.1">
    <property type="nucleotide sequence ID" value="NZ_SHLC01000001.1"/>
</dbReference>
<organism evidence="5 6">
    <name type="scientific">Microterricola gilva</name>
    <dbReference type="NCBI Taxonomy" id="393267"/>
    <lineage>
        <taxon>Bacteria</taxon>
        <taxon>Bacillati</taxon>
        <taxon>Actinomycetota</taxon>
        <taxon>Actinomycetes</taxon>
        <taxon>Micrococcales</taxon>
        <taxon>Microbacteriaceae</taxon>
        <taxon>Microterricola</taxon>
    </lineage>
</organism>
<dbReference type="InterPro" id="IPR041916">
    <property type="entry name" value="Anti_sigma_zinc_sf"/>
</dbReference>
<keyword evidence="4" id="KW-0812">Transmembrane</keyword>
<keyword evidence="6" id="KW-1185">Reference proteome</keyword>
<feature type="region of interest" description="Disordered" evidence="3">
    <location>
        <begin position="74"/>
        <end position="94"/>
    </location>
</feature>